<evidence type="ECO:0000313" key="1">
    <source>
        <dbReference type="EMBL" id="GLS01894.1"/>
    </source>
</evidence>
<accession>A0ABQ6BKC5</accession>
<evidence type="ECO:0008006" key="3">
    <source>
        <dbReference type="Google" id="ProtNLM"/>
    </source>
</evidence>
<proteinExistence type="predicted"/>
<sequence>MISLLLAIGLSQVPDAPSVSPDPQEARATLQSCETTPQGWVCNYQMPAVILRPSAPGSVVMTDPPAISVPVPPTVPTLAPPVEINTAEANRQARLIARCADASWLSLCLPDDRREARALRDAAIVRAALRSEVSRLLSESRCDDAVRAALAGGDMALASEVRNRNFCAPGPATAEAPPDSN</sequence>
<dbReference type="RefSeq" id="WP_284222761.1">
    <property type="nucleotide sequence ID" value="NZ_BSOY01000042.1"/>
</dbReference>
<gene>
    <name evidence="1" type="ORF">GCM10007859_19120</name>
</gene>
<name>A0ABQ6BKC5_9CAUL</name>
<dbReference type="Proteomes" id="UP001156921">
    <property type="component" value="Unassembled WGS sequence"/>
</dbReference>
<evidence type="ECO:0000313" key="2">
    <source>
        <dbReference type="Proteomes" id="UP001156921"/>
    </source>
</evidence>
<comment type="caution">
    <text evidence="1">The sequence shown here is derived from an EMBL/GenBank/DDBJ whole genome shotgun (WGS) entry which is preliminary data.</text>
</comment>
<reference evidence="2" key="1">
    <citation type="journal article" date="2019" name="Int. J. Syst. Evol. Microbiol.">
        <title>The Global Catalogue of Microorganisms (GCM) 10K type strain sequencing project: providing services to taxonomists for standard genome sequencing and annotation.</title>
        <authorList>
            <consortium name="The Broad Institute Genomics Platform"/>
            <consortium name="The Broad Institute Genome Sequencing Center for Infectious Disease"/>
            <person name="Wu L."/>
            <person name="Ma J."/>
        </authorList>
    </citation>
    <scope>NUCLEOTIDE SEQUENCE [LARGE SCALE GENOMIC DNA]</scope>
    <source>
        <strain evidence="2">NBRC 110107</strain>
    </source>
</reference>
<protein>
    <recommendedName>
        <fullName evidence="3">UrcA family protein</fullName>
    </recommendedName>
</protein>
<keyword evidence="2" id="KW-1185">Reference proteome</keyword>
<organism evidence="1 2">
    <name type="scientific">Brevundimonas denitrificans</name>
    <dbReference type="NCBI Taxonomy" id="1443434"/>
    <lineage>
        <taxon>Bacteria</taxon>
        <taxon>Pseudomonadati</taxon>
        <taxon>Pseudomonadota</taxon>
        <taxon>Alphaproteobacteria</taxon>
        <taxon>Caulobacterales</taxon>
        <taxon>Caulobacteraceae</taxon>
        <taxon>Brevundimonas</taxon>
    </lineage>
</organism>
<dbReference type="EMBL" id="BSOY01000042">
    <property type="protein sequence ID" value="GLS01894.1"/>
    <property type="molecule type" value="Genomic_DNA"/>
</dbReference>